<dbReference type="AlphaFoldDB" id="A0A4U8UH96"/>
<evidence type="ECO:0000313" key="1">
    <source>
        <dbReference type="EMBL" id="TMS32312.1"/>
    </source>
</evidence>
<dbReference type="Proteomes" id="UP000298663">
    <property type="component" value="Unassembled WGS sequence"/>
</dbReference>
<accession>A0A4U8UH96</accession>
<gene>
    <name evidence="1" type="ORF">L596_000171</name>
</gene>
<sequence length="72" mass="7782">MCVGSSPMPVPASPQPSVLIPPAVYRDVVTTAVASLERPLPDKSTTLDVSMTTTMDRRQTEIACWKIPLDVI</sequence>
<reference evidence="1 2" key="1">
    <citation type="journal article" date="2015" name="Genome Biol.">
        <title>Comparative genomics of Steinernema reveals deeply conserved gene regulatory networks.</title>
        <authorList>
            <person name="Dillman A.R."/>
            <person name="Macchietto M."/>
            <person name="Porter C.F."/>
            <person name="Rogers A."/>
            <person name="Williams B."/>
            <person name="Antoshechkin I."/>
            <person name="Lee M.M."/>
            <person name="Goodwin Z."/>
            <person name="Lu X."/>
            <person name="Lewis E.E."/>
            <person name="Goodrich-Blair H."/>
            <person name="Stock S.P."/>
            <person name="Adams B.J."/>
            <person name="Sternberg P.W."/>
            <person name="Mortazavi A."/>
        </authorList>
    </citation>
    <scope>NUCLEOTIDE SEQUENCE [LARGE SCALE GENOMIC DNA]</scope>
    <source>
        <strain evidence="1 2">ALL</strain>
    </source>
</reference>
<evidence type="ECO:0000313" key="2">
    <source>
        <dbReference type="Proteomes" id="UP000298663"/>
    </source>
</evidence>
<comment type="caution">
    <text evidence="1">The sequence shown here is derived from an EMBL/GenBank/DDBJ whole genome shotgun (WGS) entry which is preliminary data.</text>
</comment>
<proteinExistence type="predicted"/>
<protein>
    <submittedName>
        <fullName evidence="1">Uncharacterized protein</fullName>
    </submittedName>
</protein>
<keyword evidence="2" id="KW-1185">Reference proteome</keyword>
<name>A0A4U8UH96_STECR</name>
<dbReference type="EMBL" id="AZBU02000001">
    <property type="protein sequence ID" value="TMS32312.1"/>
    <property type="molecule type" value="Genomic_DNA"/>
</dbReference>
<reference evidence="1 2" key="2">
    <citation type="journal article" date="2019" name="G3 (Bethesda)">
        <title>Hybrid Assembly of the Genome of the Entomopathogenic Nematode Steinernema carpocapsae Identifies the X-Chromosome.</title>
        <authorList>
            <person name="Serra L."/>
            <person name="Macchietto M."/>
            <person name="Macias-Munoz A."/>
            <person name="McGill C.J."/>
            <person name="Rodriguez I.M."/>
            <person name="Rodriguez B."/>
            <person name="Murad R."/>
            <person name="Mortazavi A."/>
        </authorList>
    </citation>
    <scope>NUCLEOTIDE SEQUENCE [LARGE SCALE GENOMIC DNA]</scope>
    <source>
        <strain evidence="1 2">ALL</strain>
    </source>
</reference>
<organism evidence="1 2">
    <name type="scientific">Steinernema carpocapsae</name>
    <name type="common">Entomopathogenic nematode</name>
    <dbReference type="NCBI Taxonomy" id="34508"/>
    <lineage>
        <taxon>Eukaryota</taxon>
        <taxon>Metazoa</taxon>
        <taxon>Ecdysozoa</taxon>
        <taxon>Nematoda</taxon>
        <taxon>Chromadorea</taxon>
        <taxon>Rhabditida</taxon>
        <taxon>Tylenchina</taxon>
        <taxon>Panagrolaimomorpha</taxon>
        <taxon>Strongyloidoidea</taxon>
        <taxon>Steinernematidae</taxon>
        <taxon>Steinernema</taxon>
    </lineage>
</organism>